<feature type="repeat" description="ANK" evidence="4">
    <location>
        <begin position="441"/>
        <end position="473"/>
    </location>
</feature>
<evidence type="ECO:0000313" key="8">
    <source>
        <dbReference type="Proteomes" id="UP001187315"/>
    </source>
</evidence>
<evidence type="ECO:0000256" key="1">
    <source>
        <dbReference type="ARBA" id="ARBA00004906"/>
    </source>
</evidence>
<comment type="pathway">
    <text evidence="1">Protein modification; protein ubiquitination.</text>
</comment>
<organism evidence="7 8">
    <name type="scientific">Tachysurus vachellii</name>
    <name type="common">Darkbarbel catfish</name>
    <name type="synonym">Pelteobagrus vachellii</name>
    <dbReference type="NCBI Taxonomy" id="175792"/>
    <lineage>
        <taxon>Eukaryota</taxon>
        <taxon>Metazoa</taxon>
        <taxon>Chordata</taxon>
        <taxon>Craniata</taxon>
        <taxon>Vertebrata</taxon>
        <taxon>Euteleostomi</taxon>
        <taxon>Actinopterygii</taxon>
        <taxon>Neopterygii</taxon>
        <taxon>Teleostei</taxon>
        <taxon>Ostariophysi</taxon>
        <taxon>Siluriformes</taxon>
        <taxon>Bagridae</taxon>
        <taxon>Tachysurus</taxon>
    </lineage>
</organism>
<dbReference type="Pfam" id="PF12796">
    <property type="entry name" value="Ank_2"/>
    <property type="match status" value="5"/>
</dbReference>
<dbReference type="SUPFAM" id="SSF48403">
    <property type="entry name" value="Ankyrin repeat"/>
    <property type="match status" value="2"/>
</dbReference>
<keyword evidence="3 4" id="KW-0040">ANK repeat</keyword>
<feature type="repeat" description="ANK" evidence="4">
    <location>
        <begin position="276"/>
        <end position="308"/>
    </location>
</feature>
<accession>A0AA88NS05</accession>
<dbReference type="PROSITE" id="PS50225">
    <property type="entry name" value="SOCS"/>
    <property type="match status" value="1"/>
</dbReference>
<proteinExistence type="predicted"/>
<dbReference type="PROSITE" id="PS50297">
    <property type="entry name" value="ANK_REP_REGION"/>
    <property type="match status" value="8"/>
</dbReference>
<reference evidence="7" key="1">
    <citation type="submission" date="2023-08" db="EMBL/GenBank/DDBJ databases">
        <title>Pelteobagrus vachellii genome.</title>
        <authorList>
            <person name="Liu H."/>
        </authorList>
    </citation>
    <scope>NUCLEOTIDE SEQUENCE</scope>
    <source>
        <strain evidence="7">PRFRI_2022a</strain>
        <tissue evidence="7">Muscle</tissue>
    </source>
</reference>
<dbReference type="Gene3D" id="1.25.40.20">
    <property type="entry name" value="Ankyrin repeat-containing domain"/>
    <property type="match status" value="5"/>
</dbReference>
<dbReference type="EMBL" id="JAVHJS010000003">
    <property type="protein sequence ID" value="KAK2864381.1"/>
    <property type="molecule type" value="Genomic_DNA"/>
</dbReference>
<feature type="repeat" description="ANK" evidence="4">
    <location>
        <begin position="473"/>
        <end position="505"/>
    </location>
</feature>
<dbReference type="AlphaFoldDB" id="A0AA88NS05"/>
<dbReference type="InterPro" id="IPR036770">
    <property type="entry name" value="Ankyrin_rpt-contain_sf"/>
</dbReference>
<protein>
    <recommendedName>
        <fullName evidence="6">SOCS box domain-containing protein</fullName>
    </recommendedName>
</protein>
<feature type="repeat" description="ANK" evidence="4">
    <location>
        <begin position="342"/>
        <end position="374"/>
    </location>
</feature>
<dbReference type="PANTHER" id="PTHR24166:SF48">
    <property type="entry name" value="PROTEIN VAPYRIN"/>
    <property type="match status" value="1"/>
</dbReference>
<dbReference type="Pfam" id="PF13606">
    <property type="entry name" value="Ank_3"/>
    <property type="match status" value="1"/>
</dbReference>
<name>A0AA88NS05_TACVA</name>
<dbReference type="InterPro" id="IPR002110">
    <property type="entry name" value="Ankyrin_rpt"/>
</dbReference>
<dbReference type="PROSITE" id="PS50088">
    <property type="entry name" value="ANK_REPEAT"/>
    <property type="match status" value="10"/>
</dbReference>
<feature type="repeat" description="ANK" evidence="4">
    <location>
        <begin position="309"/>
        <end position="341"/>
    </location>
</feature>
<dbReference type="Proteomes" id="UP001187315">
    <property type="component" value="Unassembled WGS sequence"/>
</dbReference>
<gene>
    <name evidence="7" type="ORF">Q7C36_003535</name>
</gene>
<dbReference type="PANTHER" id="PTHR24166">
    <property type="entry name" value="ROLLING PEBBLES, ISOFORM B"/>
    <property type="match status" value="1"/>
</dbReference>
<evidence type="ECO:0000256" key="2">
    <source>
        <dbReference type="ARBA" id="ARBA00022737"/>
    </source>
</evidence>
<dbReference type="GO" id="GO:0035556">
    <property type="term" value="P:intracellular signal transduction"/>
    <property type="evidence" value="ECO:0007669"/>
    <property type="project" value="InterPro"/>
</dbReference>
<dbReference type="SMART" id="SM00248">
    <property type="entry name" value="ANK"/>
    <property type="match status" value="15"/>
</dbReference>
<dbReference type="SUPFAM" id="SSF158235">
    <property type="entry name" value="SOCS box-like"/>
    <property type="match status" value="1"/>
</dbReference>
<dbReference type="Pfam" id="PF00023">
    <property type="entry name" value="Ank"/>
    <property type="match status" value="1"/>
</dbReference>
<evidence type="ECO:0000259" key="6">
    <source>
        <dbReference type="PROSITE" id="PS50225"/>
    </source>
</evidence>
<dbReference type="FunFam" id="1.10.750.20:FF:000001">
    <property type="entry name" value="Ankyrin repeat and SOCS box containing 1"/>
    <property type="match status" value="1"/>
</dbReference>
<feature type="domain" description="SOCS box" evidence="6">
    <location>
        <begin position="700"/>
        <end position="738"/>
    </location>
</feature>
<feature type="repeat" description="ANK" evidence="4">
    <location>
        <begin position="81"/>
        <end position="113"/>
    </location>
</feature>
<keyword evidence="2" id="KW-0677">Repeat</keyword>
<dbReference type="SMART" id="SM00969">
    <property type="entry name" value="SOCS_box"/>
    <property type="match status" value="1"/>
</dbReference>
<evidence type="ECO:0000313" key="7">
    <source>
        <dbReference type="EMBL" id="KAK2864381.1"/>
    </source>
</evidence>
<dbReference type="InterPro" id="IPR036036">
    <property type="entry name" value="SOCS_box-like_dom_sf"/>
</dbReference>
<dbReference type="SMART" id="SM00253">
    <property type="entry name" value="SOCS"/>
    <property type="match status" value="1"/>
</dbReference>
<sequence length="744" mass="82887">MVHLLLRNGADVNQRCLDGWTALHESVSQNQLELCEVLVEHISSRNIYGVTSLFLAAQCGCLELLVFLIALGAHVNTQAKDGATELYVACRNNHSDVVELLQSHYADANRPGKDGLLPLHLAAKHGNNSSPHRSLSRDASQRAQPLHKISTLSSIQVCFHSGSHLPSKNQSSRITRDAQNHYFRKDKQEVIAWTRQNGFLRVTVEPVKDLDPFLSAIWKGDAKALSALIQTKSRNLLEANQEGWLPLHESAYYGHIDCLNILLSAEPGTINRRTLKNQTPLLLAVTRRHLACVRYLLEKGADVNLANIQWETPLYKACEKGTEEAVALLIRHGASTNKATEQGSTPLHEAVASKKVEICKMLLQAKANLMAKNVYGIDPLFTAAQCGTSEVLSFLIMKGADINTQANDGASALYEASKNGHTKVVEILLSKRADVNKANKAGLLPIHVAAKNGHDGIVAMLISRTSKAKIKHCGISPLHMAAERNRDNILEMLIEGGLDVNFMLSENWSKMYEDRRSTTLYCAVCNSNVDATTMLLEAGAKPNLDTFNPLLVAVRKGRMEIVKLLVDYGAHINSILPTHPTDFPAALIFCLNYLPMFKYLMDNGCDALSCFKCDYGSNTHPPIKSNSDCRDRLYYISDETPNSSIQFCEMISKPSVTSWAGPIIDILLDYVGQVKLCSRLTEHLDSYCDWAQIKEKAMLPRPLMHLCRIKIRQQLGIQRLRQMNSLPLPGRLIRFLRHEREFFF</sequence>
<feature type="repeat" description="ANK" evidence="4">
    <location>
        <begin position="545"/>
        <end position="573"/>
    </location>
</feature>
<comment type="caution">
    <text evidence="7">The sequence shown here is derived from an EMBL/GenBank/DDBJ whole genome shotgun (WGS) entry which is preliminary data.</text>
</comment>
<dbReference type="Gene3D" id="1.10.750.20">
    <property type="entry name" value="SOCS box"/>
    <property type="match status" value="1"/>
</dbReference>
<dbReference type="InterPro" id="IPR001496">
    <property type="entry name" value="SOCS_box"/>
</dbReference>
<evidence type="ECO:0000256" key="5">
    <source>
        <dbReference type="SAM" id="MobiDB-lite"/>
    </source>
</evidence>
<dbReference type="PRINTS" id="PR01415">
    <property type="entry name" value="ANKYRIN"/>
</dbReference>
<dbReference type="Pfam" id="PF07525">
    <property type="entry name" value="SOCS_box"/>
    <property type="match status" value="1"/>
</dbReference>
<feature type="repeat" description="ANK" evidence="4">
    <location>
        <begin position="48"/>
        <end position="80"/>
    </location>
</feature>
<feature type="repeat" description="ANK" evidence="4">
    <location>
        <begin position="375"/>
        <end position="407"/>
    </location>
</feature>
<dbReference type="InterPro" id="IPR050889">
    <property type="entry name" value="Dendritic_Spine_Reg/Scaffold"/>
</dbReference>
<feature type="repeat" description="ANK" evidence="4">
    <location>
        <begin position="408"/>
        <end position="440"/>
    </location>
</feature>
<evidence type="ECO:0000256" key="4">
    <source>
        <dbReference type="PROSITE-ProRule" id="PRU00023"/>
    </source>
</evidence>
<evidence type="ECO:0000256" key="3">
    <source>
        <dbReference type="ARBA" id="ARBA00023043"/>
    </source>
</evidence>
<keyword evidence="8" id="KW-1185">Reference proteome</keyword>
<feature type="region of interest" description="Disordered" evidence="5">
    <location>
        <begin position="117"/>
        <end position="141"/>
    </location>
</feature>